<evidence type="ECO:0000256" key="1">
    <source>
        <dbReference type="ARBA" id="ARBA00022741"/>
    </source>
</evidence>
<evidence type="ECO:0000259" key="3">
    <source>
        <dbReference type="SMART" id="SM00382"/>
    </source>
</evidence>
<sequence>MDTKEILNILPERLKNEIRDFITDKELQEIRIKINEPLILQVGNREIICKYVACIQDLSTIIKRMSNYSIYAFEEEMRRGYITISGGHRIGICGRCVIEKGEVKTIKDVSSLNIRICREIIGCSNKIMKFIASENKIINTIIISPPKCGKTTFIRDITKNISNGIKAMDFKGKKVCIVDERSEIGACSCGVPQLNIGMRTDVLDGCLKSEGIIMAIRSMSPDVIVCDEIGSYKDMDSIVTALNSGVSLITTIHGYGVQDLENRPVFKTILENKVFRRAIVLSGRNGAGTIEYVYDFPNKKKIIGEYID</sequence>
<dbReference type="NCBIfam" id="TIGR02858">
    <property type="entry name" value="spore_III_AA"/>
    <property type="match status" value="1"/>
</dbReference>
<keyword evidence="1" id="KW-0547">Nucleotide-binding</keyword>
<keyword evidence="2" id="KW-0067">ATP-binding</keyword>
<dbReference type="InterPro" id="IPR027417">
    <property type="entry name" value="P-loop_NTPase"/>
</dbReference>
<protein>
    <submittedName>
        <fullName evidence="4">Stage III sporulation protein AA</fullName>
    </submittedName>
</protein>
<evidence type="ECO:0000313" key="4">
    <source>
        <dbReference type="EMBL" id="CDL89993.1"/>
    </source>
</evidence>
<feature type="domain" description="AAA+ ATPase" evidence="3">
    <location>
        <begin position="136"/>
        <end position="276"/>
    </location>
</feature>
<name>W6N181_CLOTY</name>
<dbReference type="Pfam" id="PF19568">
    <property type="entry name" value="Spore_III_AA"/>
    <property type="match status" value="1"/>
</dbReference>
<dbReference type="EMBL" id="CBXI010000003">
    <property type="protein sequence ID" value="CDL89993.1"/>
    <property type="molecule type" value="Genomic_DNA"/>
</dbReference>
<dbReference type="PANTHER" id="PTHR20953:SF3">
    <property type="entry name" value="P-LOOP CONTAINING NUCLEOSIDE TRIPHOSPHATE HYDROLASES SUPERFAMILY PROTEIN"/>
    <property type="match status" value="1"/>
</dbReference>
<dbReference type="GeneID" id="29420840"/>
<proteinExistence type="predicted"/>
<evidence type="ECO:0000256" key="2">
    <source>
        <dbReference type="ARBA" id="ARBA00022840"/>
    </source>
</evidence>
<dbReference type="GO" id="GO:0005524">
    <property type="term" value="F:ATP binding"/>
    <property type="evidence" value="ECO:0007669"/>
    <property type="project" value="UniProtKB-KW"/>
</dbReference>
<reference evidence="4 5" key="1">
    <citation type="journal article" date="2015" name="Genome Announc.">
        <title>Draft Genome Sequence of Clostridium tyrobutyricum Strain DIVETGP, Isolated from Cow's Milk for Grana Padano Production.</title>
        <authorList>
            <person name="Soggiu A."/>
            <person name="Piras C."/>
            <person name="Gaiarsa S."/>
            <person name="Sassera D."/>
            <person name="Roncada P."/>
            <person name="Bendixen E."/>
            <person name="Brasca M."/>
            <person name="Bonizzi L."/>
        </authorList>
    </citation>
    <scope>NUCLEOTIDE SEQUENCE [LARGE SCALE GENOMIC DNA]</scope>
    <source>
        <strain evidence="4 5">DIVETGP</strain>
    </source>
</reference>
<accession>W6N181</accession>
<dbReference type="SMART" id="SM00382">
    <property type="entry name" value="AAA"/>
    <property type="match status" value="1"/>
</dbReference>
<gene>
    <name evidence="4" type="ORF">CTDIVETGP_0063</name>
</gene>
<dbReference type="Proteomes" id="UP000019482">
    <property type="component" value="Unassembled WGS sequence"/>
</dbReference>
<organism evidence="4 5">
    <name type="scientific">Clostridium tyrobutyricum DIVETGP</name>
    <dbReference type="NCBI Taxonomy" id="1408889"/>
    <lineage>
        <taxon>Bacteria</taxon>
        <taxon>Bacillati</taxon>
        <taxon>Bacillota</taxon>
        <taxon>Clostridia</taxon>
        <taxon>Eubacteriales</taxon>
        <taxon>Clostridiaceae</taxon>
        <taxon>Clostridium</taxon>
    </lineage>
</organism>
<keyword evidence="5" id="KW-1185">Reference proteome</keyword>
<evidence type="ECO:0000313" key="5">
    <source>
        <dbReference type="Proteomes" id="UP000019482"/>
    </source>
</evidence>
<comment type="caution">
    <text evidence="4">The sequence shown here is derived from an EMBL/GenBank/DDBJ whole genome shotgun (WGS) entry which is preliminary data.</text>
</comment>
<dbReference type="RefSeq" id="WP_017895571.1">
    <property type="nucleotide sequence ID" value="NZ_CBXI010000003.1"/>
</dbReference>
<dbReference type="SUPFAM" id="SSF52540">
    <property type="entry name" value="P-loop containing nucleoside triphosphate hydrolases"/>
    <property type="match status" value="1"/>
</dbReference>
<dbReference type="AlphaFoldDB" id="W6N181"/>
<dbReference type="InterPro" id="IPR045735">
    <property type="entry name" value="Spore_III_AA_AAA+_ATPase"/>
</dbReference>
<dbReference type="OrthoDB" id="9768243at2"/>
<dbReference type="InterPro" id="IPR014217">
    <property type="entry name" value="Spore_III_AA"/>
</dbReference>
<dbReference type="InterPro" id="IPR003593">
    <property type="entry name" value="AAA+_ATPase"/>
</dbReference>
<dbReference type="Gene3D" id="3.40.50.300">
    <property type="entry name" value="P-loop containing nucleotide triphosphate hydrolases"/>
    <property type="match status" value="1"/>
</dbReference>
<dbReference type="PANTHER" id="PTHR20953">
    <property type="entry name" value="KINASE-RELATED"/>
    <property type="match status" value="1"/>
</dbReference>